<evidence type="ECO:0000313" key="1">
    <source>
        <dbReference type="EMBL" id="KAG5634371.1"/>
    </source>
</evidence>
<reference evidence="1" key="1">
    <citation type="submission" date="2021-02" db="EMBL/GenBank/DDBJ databases">
        <authorList>
            <person name="Nieuwenhuis M."/>
            <person name="Van De Peppel L.J.J."/>
        </authorList>
    </citation>
    <scope>NUCLEOTIDE SEQUENCE</scope>
    <source>
        <strain evidence="1">D49</strain>
    </source>
</reference>
<gene>
    <name evidence="1" type="ORF">H0H81_002209</name>
</gene>
<comment type="caution">
    <text evidence="1">The sequence shown here is derived from an EMBL/GenBank/DDBJ whole genome shotgun (WGS) entry which is preliminary data.</text>
</comment>
<accession>A0A9P7FPG9</accession>
<sequence>MFAFKRRYSLYDWNTEDWATLLALAVKWGFDQVKELAVCELVKKDMPLLTRIGLYQRFNIDSARLVPLYAELCSRPDTLDEEEAEALGLKTAVLVFRARERLRAVLSNEGKSPLPLGLEKDDVHRVIISLLTGSDAFVVTSKTGENLEPLMGSHLGY</sequence>
<organism evidence="1 2">
    <name type="scientific">Sphagnurus paluster</name>
    <dbReference type="NCBI Taxonomy" id="117069"/>
    <lineage>
        <taxon>Eukaryota</taxon>
        <taxon>Fungi</taxon>
        <taxon>Dikarya</taxon>
        <taxon>Basidiomycota</taxon>
        <taxon>Agaricomycotina</taxon>
        <taxon>Agaricomycetes</taxon>
        <taxon>Agaricomycetidae</taxon>
        <taxon>Agaricales</taxon>
        <taxon>Tricholomatineae</taxon>
        <taxon>Lyophyllaceae</taxon>
        <taxon>Sphagnurus</taxon>
    </lineage>
</organism>
<dbReference type="EMBL" id="JABCKI010006446">
    <property type="protein sequence ID" value="KAG5634371.1"/>
    <property type="molecule type" value="Genomic_DNA"/>
</dbReference>
<evidence type="ECO:0000313" key="2">
    <source>
        <dbReference type="Proteomes" id="UP000717328"/>
    </source>
</evidence>
<reference evidence="1" key="2">
    <citation type="submission" date="2021-10" db="EMBL/GenBank/DDBJ databases">
        <title>Phylogenomics reveals ancestral predisposition of the termite-cultivated fungus Termitomyces towards a domesticated lifestyle.</title>
        <authorList>
            <person name="Auxier B."/>
            <person name="Grum-Grzhimaylo A."/>
            <person name="Cardenas M.E."/>
            <person name="Lodge J.D."/>
            <person name="Laessoe T."/>
            <person name="Pedersen O."/>
            <person name="Smith M.E."/>
            <person name="Kuyper T.W."/>
            <person name="Franco-Molano E.A."/>
            <person name="Baroni T.J."/>
            <person name="Aanen D.K."/>
        </authorList>
    </citation>
    <scope>NUCLEOTIDE SEQUENCE</scope>
    <source>
        <strain evidence="1">D49</strain>
    </source>
</reference>
<dbReference type="AlphaFoldDB" id="A0A9P7FPG9"/>
<dbReference type="OrthoDB" id="9997739at2759"/>
<dbReference type="Proteomes" id="UP000717328">
    <property type="component" value="Unassembled WGS sequence"/>
</dbReference>
<protein>
    <submittedName>
        <fullName evidence="1">Uncharacterized protein</fullName>
    </submittedName>
</protein>
<name>A0A9P7FPG9_9AGAR</name>
<proteinExistence type="predicted"/>
<keyword evidence="2" id="KW-1185">Reference proteome</keyword>